<keyword evidence="4" id="KW-1185">Reference proteome</keyword>
<feature type="coiled-coil region" evidence="1">
    <location>
        <begin position="245"/>
        <end position="272"/>
    </location>
</feature>
<protein>
    <submittedName>
        <fullName evidence="3">Uncharacterized protein</fullName>
    </submittedName>
</protein>
<name>K0R2L8_THAOC</name>
<evidence type="ECO:0000313" key="3">
    <source>
        <dbReference type="EMBL" id="EJK45454.1"/>
    </source>
</evidence>
<comment type="caution">
    <text evidence="3">The sequence shown here is derived from an EMBL/GenBank/DDBJ whole genome shotgun (WGS) entry which is preliminary data.</text>
</comment>
<keyword evidence="1" id="KW-0175">Coiled coil</keyword>
<evidence type="ECO:0000256" key="2">
    <source>
        <dbReference type="SAM" id="MobiDB-lite"/>
    </source>
</evidence>
<dbReference type="SUPFAM" id="SSF52402">
    <property type="entry name" value="Adenine nucleotide alpha hydrolases-like"/>
    <property type="match status" value="1"/>
</dbReference>
<dbReference type="EMBL" id="AGNL01048509">
    <property type="protein sequence ID" value="EJK45454.1"/>
    <property type="molecule type" value="Genomic_DNA"/>
</dbReference>
<evidence type="ECO:0000313" key="4">
    <source>
        <dbReference type="Proteomes" id="UP000266841"/>
    </source>
</evidence>
<evidence type="ECO:0000256" key="1">
    <source>
        <dbReference type="SAM" id="Coils"/>
    </source>
</evidence>
<reference evidence="3 4" key="1">
    <citation type="journal article" date="2012" name="Genome Biol.">
        <title>Genome and low-iron response of an oceanic diatom adapted to chronic iron limitation.</title>
        <authorList>
            <person name="Lommer M."/>
            <person name="Specht M."/>
            <person name="Roy A.S."/>
            <person name="Kraemer L."/>
            <person name="Andreson R."/>
            <person name="Gutowska M.A."/>
            <person name="Wolf J."/>
            <person name="Bergner S.V."/>
            <person name="Schilhabel M.B."/>
            <person name="Klostermeier U.C."/>
            <person name="Beiko R.G."/>
            <person name="Rosenstiel P."/>
            <person name="Hippler M."/>
            <person name="Laroche J."/>
        </authorList>
    </citation>
    <scope>NUCLEOTIDE SEQUENCE [LARGE SCALE GENOMIC DNA]</scope>
    <source>
        <strain evidence="3 4">CCMP1005</strain>
    </source>
</reference>
<dbReference type="Proteomes" id="UP000266841">
    <property type="component" value="Unassembled WGS sequence"/>
</dbReference>
<gene>
    <name evidence="3" type="ORF">THAOC_35932</name>
</gene>
<feature type="region of interest" description="Disordered" evidence="2">
    <location>
        <begin position="44"/>
        <end position="77"/>
    </location>
</feature>
<proteinExistence type="predicted"/>
<dbReference type="AlphaFoldDB" id="K0R2L8"/>
<sequence length="463" mass="52737">MLFQVADRRRHKSCETICPVLRRIRGETTRGEVSTGEEQVYNLQSNQSIKPPRSIRGVQVAPTTKSPPMRYSKHSPKRPDTEVMFQFIKDCVEEARSYIHHVALTGGGDTRLLLACLLALQAESGDAGFTSDLVFQTHSQQSTDLLIARHLAKLFKLKHTRVTPLERSAANLHNTAPLRRKRSRLACFSRKSDEVEYSLHGRFGTEFLGCLCFYKSPLDVRGFDEIEQLRCDAEKWFTVIFGSAAESLQNPVDTLMERYEQLEQDKGAVEGMDAAYAFQLQLYTRCNLSDIYGGLRKGSWFSIPSTQFTRNQITPFLDNRLLHYMLNLTEAEKHEPYELYGKLYQSGVIPQMMLEVPSNNKLLTLHTQIPRAVKKSESRVRVKMPCFNVQDNAELRDRFQAVFWNGAKAFSNAHSSASIDPKEVSTDSRTEICALTSRVGPEAACRLSERLESFMLFCNRDNK</sequence>
<accession>K0R2L8</accession>
<organism evidence="3 4">
    <name type="scientific">Thalassiosira oceanica</name>
    <name type="common">Marine diatom</name>
    <dbReference type="NCBI Taxonomy" id="159749"/>
    <lineage>
        <taxon>Eukaryota</taxon>
        <taxon>Sar</taxon>
        <taxon>Stramenopiles</taxon>
        <taxon>Ochrophyta</taxon>
        <taxon>Bacillariophyta</taxon>
        <taxon>Coscinodiscophyceae</taxon>
        <taxon>Thalassiosirophycidae</taxon>
        <taxon>Thalassiosirales</taxon>
        <taxon>Thalassiosiraceae</taxon>
        <taxon>Thalassiosira</taxon>
    </lineage>
</organism>